<organism evidence="2 3">
    <name type="scientific">Blyttiomyces helicus</name>
    <dbReference type="NCBI Taxonomy" id="388810"/>
    <lineage>
        <taxon>Eukaryota</taxon>
        <taxon>Fungi</taxon>
        <taxon>Fungi incertae sedis</taxon>
        <taxon>Chytridiomycota</taxon>
        <taxon>Chytridiomycota incertae sedis</taxon>
        <taxon>Chytridiomycetes</taxon>
        <taxon>Chytridiomycetes incertae sedis</taxon>
        <taxon>Blyttiomyces</taxon>
    </lineage>
</organism>
<dbReference type="EMBL" id="KZ994279">
    <property type="protein sequence ID" value="RKO93337.1"/>
    <property type="molecule type" value="Genomic_DNA"/>
</dbReference>
<protein>
    <submittedName>
        <fullName evidence="2">Uncharacterized protein</fullName>
    </submittedName>
</protein>
<proteinExistence type="predicted"/>
<feature type="region of interest" description="Disordered" evidence="1">
    <location>
        <begin position="93"/>
        <end position="120"/>
    </location>
</feature>
<feature type="region of interest" description="Disordered" evidence="1">
    <location>
        <begin position="45"/>
        <end position="76"/>
    </location>
</feature>
<dbReference type="Proteomes" id="UP000269721">
    <property type="component" value="Unassembled WGS sequence"/>
</dbReference>
<evidence type="ECO:0000313" key="3">
    <source>
        <dbReference type="Proteomes" id="UP000269721"/>
    </source>
</evidence>
<evidence type="ECO:0000256" key="1">
    <source>
        <dbReference type="SAM" id="MobiDB-lite"/>
    </source>
</evidence>
<reference evidence="3" key="1">
    <citation type="journal article" date="2018" name="Nat. Microbiol.">
        <title>Leveraging single-cell genomics to expand the fungal tree of life.</title>
        <authorList>
            <person name="Ahrendt S.R."/>
            <person name="Quandt C.A."/>
            <person name="Ciobanu D."/>
            <person name="Clum A."/>
            <person name="Salamov A."/>
            <person name="Andreopoulos B."/>
            <person name="Cheng J.F."/>
            <person name="Woyke T."/>
            <person name="Pelin A."/>
            <person name="Henrissat B."/>
            <person name="Reynolds N.K."/>
            <person name="Benny G.L."/>
            <person name="Smith M.E."/>
            <person name="James T.Y."/>
            <person name="Grigoriev I.V."/>
        </authorList>
    </citation>
    <scope>NUCLEOTIDE SEQUENCE [LARGE SCALE GENOMIC DNA]</scope>
</reference>
<gene>
    <name evidence="2" type="ORF">BDK51DRAFT_37766</name>
</gene>
<name>A0A4V1ISF1_9FUNG</name>
<evidence type="ECO:0000313" key="2">
    <source>
        <dbReference type="EMBL" id="RKO93337.1"/>
    </source>
</evidence>
<dbReference type="AlphaFoldDB" id="A0A4V1ISF1"/>
<sequence length="198" mass="22017">MSQIRRKRVASIVAVDEGLVLPMEPRITETNKSEYFAGDWVSEEIGSHESPKRTSRSTLPAIGSLRKSGATNHRNEQVGSEYFAGDWVSEEIGSHESPKRTSRSTLPAIGSLRKSGATNHRNEQVGSEYFAGDWVSEDGVHPSLRHAVQDSFTVYGLHEGIVYLAGTLCKERENIPRKGSKRMKCSIASRTNYFRGTF</sequence>
<keyword evidence="3" id="KW-1185">Reference proteome</keyword>
<accession>A0A4V1ISF1</accession>